<dbReference type="PIRSF" id="PIRSF028757">
    <property type="entry name" value="LD-carboxypeptidase"/>
    <property type="match status" value="1"/>
</dbReference>
<feature type="active site" description="Charge relay system" evidence="6">
    <location>
        <position position="278"/>
    </location>
</feature>
<dbReference type="STRING" id="29364.SAMN04487772_1112"/>
<evidence type="ECO:0000313" key="10">
    <source>
        <dbReference type="Proteomes" id="UP000199800"/>
    </source>
</evidence>
<evidence type="ECO:0000256" key="6">
    <source>
        <dbReference type="PIRSR" id="PIRSR028757-1"/>
    </source>
</evidence>
<gene>
    <name evidence="9" type="ORF">SAMN04487772_1112</name>
</gene>
<organism evidence="9 10">
    <name type="scientific">[Clostridium] polysaccharolyticum</name>
    <dbReference type="NCBI Taxonomy" id="29364"/>
    <lineage>
        <taxon>Bacteria</taxon>
        <taxon>Bacillati</taxon>
        <taxon>Bacillota</taxon>
        <taxon>Clostridia</taxon>
        <taxon>Lachnospirales</taxon>
        <taxon>Lachnospiraceae</taxon>
    </lineage>
</organism>
<evidence type="ECO:0000259" key="7">
    <source>
        <dbReference type="Pfam" id="PF02016"/>
    </source>
</evidence>
<dbReference type="GO" id="GO:0004180">
    <property type="term" value="F:carboxypeptidase activity"/>
    <property type="evidence" value="ECO:0007669"/>
    <property type="project" value="UniProtKB-KW"/>
</dbReference>
<dbReference type="EMBL" id="FOHN01000011">
    <property type="protein sequence ID" value="SET21777.1"/>
    <property type="molecule type" value="Genomic_DNA"/>
</dbReference>
<dbReference type="Pfam" id="PF17676">
    <property type="entry name" value="Peptidase_S66C"/>
    <property type="match status" value="1"/>
</dbReference>
<dbReference type="PANTHER" id="PTHR30237">
    <property type="entry name" value="MURAMOYLTETRAPEPTIDE CARBOXYPEPTIDASE"/>
    <property type="match status" value="1"/>
</dbReference>
<dbReference type="OrthoDB" id="9807329at2"/>
<dbReference type="RefSeq" id="WP_092477822.1">
    <property type="nucleotide sequence ID" value="NZ_FOHN01000011.1"/>
</dbReference>
<evidence type="ECO:0000256" key="2">
    <source>
        <dbReference type="ARBA" id="ARBA00022645"/>
    </source>
</evidence>
<keyword evidence="4" id="KW-0378">Hydrolase</keyword>
<dbReference type="InterPro" id="IPR029062">
    <property type="entry name" value="Class_I_gatase-like"/>
</dbReference>
<comment type="similarity">
    <text evidence="1">Belongs to the peptidase S66 family.</text>
</comment>
<feature type="active site" description="Nucleophile" evidence="6">
    <location>
        <position position="110"/>
    </location>
</feature>
<dbReference type="InterPro" id="IPR027478">
    <property type="entry name" value="LdcA_N"/>
</dbReference>
<dbReference type="InterPro" id="IPR040449">
    <property type="entry name" value="Peptidase_S66_N"/>
</dbReference>
<dbReference type="GO" id="GO:0006508">
    <property type="term" value="P:proteolysis"/>
    <property type="evidence" value="ECO:0007669"/>
    <property type="project" value="UniProtKB-KW"/>
</dbReference>
<dbReference type="AlphaFoldDB" id="A0A1I0CPX0"/>
<feature type="domain" description="LD-carboxypeptidase N-terminal" evidence="7">
    <location>
        <begin position="13"/>
        <end position="130"/>
    </location>
</feature>
<dbReference type="GO" id="GO:0008236">
    <property type="term" value="F:serine-type peptidase activity"/>
    <property type="evidence" value="ECO:0007669"/>
    <property type="project" value="UniProtKB-KW"/>
</dbReference>
<evidence type="ECO:0000256" key="4">
    <source>
        <dbReference type="ARBA" id="ARBA00022801"/>
    </source>
</evidence>
<feature type="domain" description="LD-carboxypeptidase C-terminal" evidence="8">
    <location>
        <begin position="178"/>
        <end position="289"/>
    </location>
</feature>
<feature type="active site" description="Charge relay system" evidence="6">
    <location>
        <position position="209"/>
    </location>
</feature>
<dbReference type="Proteomes" id="UP000199800">
    <property type="component" value="Unassembled WGS sequence"/>
</dbReference>
<name>A0A1I0CPX0_9FIRM</name>
<sequence length="306" mass="34336">MQFPLPLHIGDTIGLIAPSSPVKREQLVQCIDAIDALGYLPVLGESAKRNLHGYLAGCDQIRASDINQMFADPSIHAIFCLRGGYGSTRIMELLDYNTIAQNPKIFVGYSDITSFHLAFHSLCNLVTFHGPMVSSNMTEHFDYYSRSSLERTLQMPPFHIFHNPEGYYYKTIVPGIATGQILGGCLSLVSPSIGTFYQPDFSDSILFLEDIDESIPRCDKLMYHLKNAGIFSKVNGVILGSFLNCTNPADPDYTIYDFFCDFFKDFEKPVLWGLQSGHEKPMGTIPLGEICIMNTYTNRVVFERHN</sequence>
<reference evidence="9 10" key="1">
    <citation type="submission" date="2016-10" db="EMBL/GenBank/DDBJ databases">
        <authorList>
            <person name="de Groot N.N."/>
        </authorList>
    </citation>
    <scope>NUCLEOTIDE SEQUENCE [LARGE SCALE GENOMIC DNA]</scope>
    <source>
        <strain evidence="9 10">DSM 1801</strain>
    </source>
</reference>
<dbReference type="PANTHER" id="PTHR30237:SF2">
    <property type="entry name" value="MUREIN TETRAPEPTIDE CARBOXYPEPTIDASE"/>
    <property type="match status" value="1"/>
</dbReference>
<dbReference type="Gene3D" id="3.50.30.60">
    <property type="entry name" value="LD-carboxypeptidase A C-terminal domain-like"/>
    <property type="match status" value="1"/>
</dbReference>
<evidence type="ECO:0000259" key="8">
    <source>
        <dbReference type="Pfam" id="PF17676"/>
    </source>
</evidence>
<dbReference type="InterPro" id="IPR003507">
    <property type="entry name" value="S66_fam"/>
</dbReference>
<accession>A0A1I0CPX0</accession>
<dbReference type="Gene3D" id="3.40.50.10740">
    <property type="entry name" value="Class I glutamine amidotransferase-like"/>
    <property type="match status" value="1"/>
</dbReference>
<dbReference type="SUPFAM" id="SSF52317">
    <property type="entry name" value="Class I glutamine amidotransferase-like"/>
    <property type="match status" value="1"/>
</dbReference>
<dbReference type="Pfam" id="PF02016">
    <property type="entry name" value="Peptidase_S66"/>
    <property type="match status" value="1"/>
</dbReference>
<dbReference type="SUPFAM" id="SSF141986">
    <property type="entry name" value="LD-carboxypeptidase A C-terminal domain-like"/>
    <property type="match status" value="1"/>
</dbReference>
<keyword evidence="5" id="KW-0720">Serine protease</keyword>
<evidence type="ECO:0000256" key="3">
    <source>
        <dbReference type="ARBA" id="ARBA00022670"/>
    </source>
</evidence>
<evidence type="ECO:0000256" key="1">
    <source>
        <dbReference type="ARBA" id="ARBA00010233"/>
    </source>
</evidence>
<dbReference type="InterPro" id="IPR027461">
    <property type="entry name" value="Carboxypeptidase_A_C_sf"/>
</dbReference>
<proteinExistence type="inferred from homology"/>
<protein>
    <submittedName>
        <fullName evidence="9">Muramoyltetrapeptide carboxypeptidase</fullName>
    </submittedName>
</protein>
<dbReference type="CDD" id="cd07025">
    <property type="entry name" value="Peptidase_S66"/>
    <property type="match status" value="1"/>
</dbReference>
<dbReference type="InterPro" id="IPR040921">
    <property type="entry name" value="Peptidase_S66C"/>
</dbReference>
<evidence type="ECO:0000313" key="9">
    <source>
        <dbReference type="EMBL" id="SET21777.1"/>
    </source>
</evidence>
<evidence type="ECO:0000256" key="5">
    <source>
        <dbReference type="ARBA" id="ARBA00022825"/>
    </source>
</evidence>
<keyword evidence="10" id="KW-1185">Reference proteome</keyword>
<keyword evidence="3" id="KW-0645">Protease</keyword>
<keyword evidence="2 9" id="KW-0121">Carboxypeptidase</keyword>